<reference evidence="3" key="1">
    <citation type="journal article" date="2007" name="Science">
        <title>Evolutionary and biomedical insights from the rhesus macaque genome.</title>
        <authorList>
            <person name="Gibbs R.A."/>
            <person name="Rogers J."/>
            <person name="Katze M.G."/>
            <person name="Bumgarner R."/>
            <person name="Weinstock G.M."/>
            <person name="Mardis E.R."/>
            <person name="Remington K.A."/>
            <person name="Strausberg R.L."/>
            <person name="Venter J.C."/>
            <person name="Wilson R.K."/>
            <person name="Batzer M.A."/>
            <person name="Bustamante C.D."/>
            <person name="Eichler E.E."/>
            <person name="Hahn M.W."/>
            <person name="Hardison R.C."/>
            <person name="Makova K.D."/>
            <person name="Miller W."/>
            <person name="Milosavljevic A."/>
            <person name="Palermo R.E."/>
            <person name="Siepel A."/>
            <person name="Sikela J.M."/>
            <person name="Attaway T."/>
            <person name="Bell S."/>
            <person name="Bernard K.E."/>
            <person name="Buhay C.J."/>
            <person name="Chandrabose M.N."/>
            <person name="Dao M."/>
            <person name="Davis C."/>
            <person name="Delehaunty K.D."/>
            <person name="Ding Y."/>
            <person name="Dinh H.H."/>
            <person name="Dugan-Rocha S."/>
            <person name="Fulton L.A."/>
            <person name="Gabisi R.A."/>
            <person name="Garner T.T."/>
            <person name="Godfrey J."/>
            <person name="Hawes A.C."/>
            <person name="Hernandez J."/>
            <person name="Hines S."/>
            <person name="Holder M."/>
            <person name="Hume J."/>
            <person name="Jhangiani S.N."/>
            <person name="Joshi V."/>
            <person name="Khan Z.M."/>
            <person name="Kirkness E.F."/>
            <person name="Cree A."/>
            <person name="Fowler R.G."/>
            <person name="Lee S."/>
            <person name="Lewis L.R."/>
            <person name="Li Z."/>
            <person name="Liu Y.-S."/>
            <person name="Moore S.M."/>
            <person name="Muzny D."/>
            <person name="Nazareth L.V."/>
            <person name="Ngo D.N."/>
            <person name="Okwuonu G.O."/>
            <person name="Pai G."/>
            <person name="Parker D."/>
            <person name="Paul H.A."/>
            <person name="Pfannkoch C."/>
            <person name="Pohl C.S."/>
            <person name="Rogers Y.-H.C."/>
            <person name="Ruiz S.J."/>
            <person name="Sabo A."/>
            <person name="Santibanez J."/>
            <person name="Schneider B.W."/>
            <person name="Smith S.M."/>
            <person name="Sodergren E."/>
            <person name="Svatek A.F."/>
            <person name="Utterback T.R."/>
            <person name="Vattathil S."/>
            <person name="Warren W."/>
            <person name="White C.S."/>
            <person name="Chinwalla A.T."/>
            <person name="Feng Y."/>
            <person name="Halpern A.L."/>
            <person name="Hillier L.W."/>
            <person name="Huang X."/>
            <person name="Minx P."/>
            <person name="Nelson J.O."/>
            <person name="Pepin K.H."/>
            <person name="Qin X."/>
            <person name="Sutton G.G."/>
            <person name="Venter E."/>
            <person name="Walenz B.P."/>
            <person name="Wallis J.W."/>
            <person name="Worley K.C."/>
            <person name="Yang S.-P."/>
            <person name="Jones S.M."/>
            <person name="Marra M.A."/>
            <person name="Rocchi M."/>
            <person name="Schein J.E."/>
            <person name="Baertsch R."/>
            <person name="Clarke L."/>
            <person name="Csuros M."/>
            <person name="Glasscock J."/>
            <person name="Harris R.A."/>
            <person name="Havlak P."/>
            <person name="Jackson A.R."/>
            <person name="Jiang H."/>
            <person name="Liu Y."/>
            <person name="Messina D.N."/>
            <person name="Shen Y."/>
            <person name="Song H.X.-Z."/>
            <person name="Wylie T."/>
            <person name="Zhang L."/>
            <person name="Birney E."/>
            <person name="Han K."/>
            <person name="Konkel M.K."/>
            <person name="Lee J."/>
            <person name="Smit A.F.A."/>
            <person name="Ullmer B."/>
            <person name="Wang H."/>
            <person name="Xing J."/>
            <person name="Burhans R."/>
            <person name="Cheng Z."/>
            <person name="Karro J.E."/>
            <person name="Ma J."/>
            <person name="Raney B."/>
            <person name="She X."/>
            <person name="Cox M.J."/>
            <person name="Demuth J.P."/>
            <person name="Dumas L.J."/>
            <person name="Han S.-G."/>
            <person name="Hopkins J."/>
            <person name="Karimpour-Fard A."/>
            <person name="Kim Y.H."/>
            <person name="Pollack J.R."/>
            <person name="Vinar T."/>
            <person name="Addo-Quaye C."/>
            <person name="Degenhardt J."/>
            <person name="Denby A."/>
            <person name="Hubisz M.J."/>
            <person name="Indap A."/>
            <person name="Kosiol C."/>
            <person name="Lahn B.T."/>
            <person name="Lawson H.A."/>
            <person name="Marklein A."/>
            <person name="Nielsen R."/>
            <person name="Vallender E.J."/>
            <person name="Clark A.G."/>
            <person name="Ferguson B."/>
            <person name="Hernandez R.D."/>
            <person name="Hirani K."/>
            <person name="Kehrer-Sawatzki H."/>
            <person name="Kolb J."/>
            <person name="Patil S."/>
            <person name="Pu L.-L."/>
            <person name="Ren Y."/>
            <person name="Smith D.G."/>
            <person name="Wheeler D.A."/>
            <person name="Schenck I."/>
            <person name="Ball E.V."/>
            <person name="Chen R."/>
            <person name="Cooper D.N."/>
            <person name="Giardine B."/>
            <person name="Hsu F."/>
            <person name="Kent W.J."/>
            <person name="Lesk A."/>
            <person name="Nelson D.L."/>
            <person name="O'brien W.E."/>
            <person name="Pruefer K."/>
            <person name="Stenson P.D."/>
            <person name="Wallace J.C."/>
            <person name="Ke H."/>
            <person name="Liu X.-M."/>
            <person name="Wang P."/>
            <person name="Xiang A.P."/>
            <person name="Yang F."/>
            <person name="Barber G.P."/>
            <person name="Haussler D."/>
            <person name="Karolchik D."/>
            <person name="Kern A.D."/>
            <person name="Kuhn R.M."/>
            <person name="Smith K.E."/>
            <person name="Zwieg A.S."/>
        </authorList>
    </citation>
    <scope>NUCLEOTIDE SEQUENCE [LARGE SCALE GENOMIC DNA]</scope>
    <source>
        <strain evidence="3">17573</strain>
    </source>
</reference>
<dbReference type="InParanoid" id="A0A5F8A437"/>
<keyword evidence="3" id="KW-1185">Reference proteome</keyword>
<evidence type="ECO:0000256" key="1">
    <source>
        <dbReference type="SAM" id="MobiDB-lite"/>
    </source>
</evidence>
<feature type="region of interest" description="Disordered" evidence="1">
    <location>
        <begin position="1"/>
        <end position="32"/>
    </location>
</feature>
<dbReference type="VEuPathDB" id="HostDB:ENSMMUG00000064257"/>
<proteinExistence type="predicted"/>
<evidence type="ECO:0000313" key="3">
    <source>
        <dbReference type="Proteomes" id="UP000006718"/>
    </source>
</evidence>
<reference evidence="2" key="2">
    <citation type="submission" date="2019-01" db="EMBL/GenBank/DDBJ databases">
        <authorList>
            <person name="Graves T."/>
            <person name="Eichler E.E."/>
            <person name="Wilson R.K."/>
        </authorList>
    </citation>
    <scope>NUCLEOTIDE SEQUENCE [LARGE SCALE GENOMIC DNA]</scope>
    <source>
        <strain evidence="2">17573</strain>
    </source>
</reference>
<dbReference type="Ensembl" id="ENSMMUT00000084514.1">
    <property type="protein sequence ID" value="ENSMMUP00000072703.1"/>
    <property type="gene ID" value="ENSMMUG00000064257.1"/>
</dbReference>
<accession>A0A5F8A437</accession>
<dbReference type="PANTHER" id="PTHR12138">
    <property type="entry name" value="PRIMATE-EXPANDED PROTEIN FAMILY"/>
    <property type="match status" value="1"/>
</dbReference>
<reference evidence="2" key="3">
    <citation type="submission" date="2025-08" db="UniProtKB">
        <authorList>
            <consortium name="Ensembl"/>
        </authorList>
    </citation>
    <scope>IDENTIFICATION</scope>
    <source>
        <strain evidence="2">17573</strain>
    </source>
</reference>
<reference evidence="2" key="4">
    <citation type="submission" date="2025-09" db="UniProtKB">
        <authorList>
            <consortium name="Ensembl"/>
        </authorList>
    </citation>
    <scope>IDENTIFICATION</scope>
    <source>
        <strain evidence="2">17573</strain>
    </source>
</reference>
<dbReference type="PANTHER" id="PTHR12138:SF133">
    <property type="entry name" value="SECRETED PROTEIN"/>
    <property type="match status" value="1"/>
</dbReference>
<name>A0A5F8A437_MACMU</name>
<sequence>KAVAQSQLTATSTSRLPGSSSPPTSASRVAWTTGAHHHARPIYTFFVVTRSHCVALAGLELLRSSDPPASASQSAGITDVSRHAQPAWVFLQNQS</sequence>
<evidence type="ECO:0000313" key="2">
    <source>
        <dbReference type="Ensembl" id="ENSMMUP00000072703.1"/>
    </source>
</evidence>
<protein>
    <submittedName>
        <fullName evidence="2">Uncharacterized protein</fullName>
    </submittedName>
</protein>
<dbReference type="PRINTS" id="PR02045">
    <property type="entry name" value="F138DOMAIN"/>
</dbReference>
<organism evidence="2 3">
    <name type="scientific">Macaca mulatta</name>
    <name type="common">Rhesus macaque</name>
    <dbReference type="NCBI Taxonomy" id="9544"/>
    <lineage>
        <taxon>Eukaryota</taxon>
        <taxon>Metazoa</taxon>
        <taxon>Chordata</taxon>
        <taxon>Craniata</taxon>
        <taxon>Vertebrata</taxon>
        <taxon>Euteleostomi</taxon>
        <taxon>Mammalia</taxon>
        <taxon>Eutheria</taxon>
        <taxon>Euarchontoglires</taxon>
        <taxon>Primates</taxon>
        <taxon>Haplorrhini</taxon>
        <taxon>Catarrhini</taxon>
        <taxon>Cercopithecidae</taxon>
        <taxon>Cercopithecinae</taxon>
        <taxon>Macaca</taxon>
    </lineage>
</organism>
<dbReference type="GeneTree" id="ENSGT00940000166143"/>
<dbReference type="Bgee" id="ENSMMUG00000064257">
    <property type="expression patterns" value="Expressed in spermatid and 19 other cell types or tissues"/>
</dbReference>
<feature type="compositionally biased region" description="Polar residues" evidence="1">
    <location>
        <begin position="1"/>
        <end position="27"/>
    </location>
</feature>
<dbReference type="Proteomes" id="UP000006718">
    <property type="component" value="Chromosome 3"/>
</dbReference>
<dbReference type="AlphaFoldDB" id="A0A5F8A437"/>